<keyword evidence="7" id="KW-1185">Reference proteome</keyword>
<proteinExistence type="predicted"/>
<evidence type="ECO:0000259" key="5">
    <source>
        <dbReference type="PROSITE" id="PS50977"/>
    </source>
</evidence>
<gene>
    <name evidence="6" type="ORF">L485_15655</name>
</gene>
<reference evidence="6 7" key="1">
    <citation type="journal article" date="2013" name="Genome Announc.">
        <title>Draft Genome Sequence of a Hexachlorocyclohexane-Degrading Bacterium, Sphingobium baderi Strain LL03T.</title>
        <authorList>
            <person name="Kaur J."/>
            <person name="Verma H."/>
            <person name="Tripathi C."/>
            <person name="Khurana J.P."/>
            <person name="Lal R."/>
        </authorList>
    </citation>
    <scope>NUCLEOTIDE SEQUENCE [LARGE SCALE GENOMIC DNA]</scope>
    <source>
        <strain evidence="6 7">LL03</strain>
    </source>
</reference>
<evidence type="ECO:0000313" key="7">
    <source>
        <dbReference type="Proteomes" id="UP000015524"/>
    </source>
</evidence>
<evidence type="ECO:0000256" key="2">
    <source>
        <dbReference type="ARBA" id="ARBA00023125"/>
    </source>
</evidence>
<dbReference type="PROSITE" id="PS50977">
    <property type="entry name" value="HTH_TETR_2"/>
    <property type="match status" value="1"/>
</dbReference>
<dbReference type="InterPro" id="IPR050109">
    <property type="entry name" value="HTH-type_TetR-like_transc_reg"/>
</dbReference>
<keyword evidence="2 4" id="KW-0238">DNA-binding</keyword>
<dbReference type="PANTHER" id="PTHR30055">
    <property type="entry name" value="HTH-TYPE TRANSCRIPTIONAL REGULATOR RUTR"/>
    <property type="match status" value="1"/>
</dbReference>
<dbReference type="EMBL" id="ATIB01000079">
    <property type="protein sequence ID" value="EQA98990.1"/>
    <property type="molecule type" value="Genomic_DNA"/>
</dbReference>
<sequence>MENMQGPRHSDDKMNSLMMAARSIVAEKGLSALSLRTLGKASGWTLGDLTYHFGKKQYLLDAFADHEAKEQIEAIGGFAALAKLMTPLDNQTLAALTNLCIDDAVSNRRALSLSWFELLLDREHSDATAAAIESVRKEQTAAWQELLEQGGHPHAGWLAPAIAAFVAEETLHSLSLGALPEYRLLRNANIARMLDGVFPASHALDFAPLIDRLHSQLRREPSDHSGRRGTISQAIGDLVATSGVGAISHRAVAMRADVPPSTVAHYFRTRADILHAGIEWLYAALQDGLQQDMPRGPRASMGIRKILDPAPGAVVRTLSRVGHQISLAAARDPALAPFAAMARSRRGRHARVVFPAAAATGNMDIGAAQVLSLVASGAHITSGIWDKTMIRSVAEILENLIKYYRTSHE</sequence>
<dbReference type="SUPFAM" id="SSF46689">
    <property type="entry name" value="Homeodomain-like"/>
    <property type="match status" value="2"/>
</dbReference>
<feature type="domain" description="HTH tetR-type" evidence="5">
    <location>
        <begin position="11"/>
        <end position="71"/>
    </location>
</feature>
<dbReference type="AlphaFoldDB" id="T0G5L9"/>
<evidence type="ECO:0000256" key="1">
    <source>
        <dbReference type="ARBA" id="ARBA00023015"/>
    </source>
</evidence>
<evidence type="ECO:0000313" key="6">
    <source>
        <dbReference type="EMBL" id="EQA98990.1"/>
    </source>
</evidence>
<feature type="DNA-binding region" description="H-T-H motif" evidence="4">
    <location>
        <begin position="34"/>
        <end position="53"/>
    </location>
</feature>
<dbReference type="InterPro" id="IPR009057">
    <property type="entry name" value="Homeodomain-like_sf"/>
</dbReference>
<dbReference type="GO" id="GO:0000976">
    <property type="term" value="F:transcription cis-regulatory region binding"/>
    <property type="evidence" value="ECO:0007669"/>
    <property type="project" value="TreeGrafter"/>
</dbReference>
<dbReference type="Proteomes" id="UP000015524">
    <property type="component" value="Unassembled WGS sequence"/>
</dbReference>
<accession>T0G5L9</accession>
<dbReference type="InterPro" id="IPR001647">
    <property type="entry name" value="HTH_TetR"/>
</dbReference>
<evidence type="ECO:0000256" key="3">
    <source>
        <dbReference type="ARBA" id="ARBA00023163"/>
    </source>
</evidence>
<dbReference type="PATRIC" id="fig|1114964.3.peg.3059"/>
<dbReference type="Gene3D" id="1.10.357.10">
    <property type="entry name" value="Tetracycline Repressor, domain 2"/>
    <property type="match status" value="2"/>
</dbReference>
<evidence type="ECO:0000256" key="4">
    <source>
        <dbReference type="PROSITE-ProRule" id="PRU00335"/>
    </source>
</evidence>
<keyword evidence="1" id="KW-0805">Transcription regulation</keyword>
<dbReference type="PANTHER" id="PTHR30055:SF234">
    <property type="entry name" value="HTH-TYPE TRANSCRIPTIONAL REGULATOR BETI"/>
    <property type="match status" value="1"/>
</dbReference>
<keyword evidence="3" id="KW-0804">Transcription</keyword>
<dbReference type="GO" id="GO:0003700">
    <property type="term" value="F:DNA-binding transcription factor activity"/>
    <property type="evidence" value="ECO:0007669"/>
    <property type="project" value="TreeGrafter"/>
</dbReference>
<organism evidence="6 7">
    <name type="scientific">Sphingobium baderi LL03</name>
    <dbReference type="NCBI Taxonomy" id="1114964"/>
    <lineage>
        <taxon>Bacteria</taxon>
        <taxon>Pseudomonadati</taxon>
        <taxon>Pseudomonadota</taxon>
        <taxon>Alphaproteobacteria</taxon>
        <taxon>Sphingomonadales</taxon>
        <taxon>Sphingomonadaceae</taxon>
        <taxon>Sphingobium</taxon>
    </lineage>
</organism>
<protein>
    <recommendedName>
        <fullName evidence="5">HTH tetR-type domain-containing protein</fullName>
    </recommendedName>
</protein>
<comment type="caution">
    <text evidence="6">The sequence shown here is derived from an EMBL/GenBank/DDBJ whole genome shotgun (WGS) entry which is preliminary data.</text>
</comment>
<name>T0G5L9_9SPHN</name>